<dbReference type="InterPro" id="IPR052905">
    <property type="entry name" value="LD-transpeptidase_YkuD-like"/>
</dbReference>
<accession>A0A4P8ELN8</accession>
<geneLocation type="plasmid" evidence="9 10">
    <name>unnamed1</name>
</geneLocation>
<sequence>MCGAAVNPGVAQIKVAFSIEKETSAFRQSVAAAAANDKAIAEFYHDSDYAPIWMGQGQEARRSALLAALSDAGVHGLPVARYDVAELIAAAKAARTEGDRGRLDVRMTRALLDYARDVQTGALVPGKVVNEIKLEVPVRDRRANLEAFAASDPVAFLKSLPPRTQAYAQLMRTKFELEQRSDWGPQVAAKSLKPGATGPAVLQLRDRLVALNYLPRSVTASYDAAIQKAVQAFQTDMGLEANGVANAATIKQLNIGPQERLKSVIVAMERERWMNIDRGPRHIWVNLTDFTARIVDHGRVTFTTRSVIGALNADRQSPEFSDTMEYLVINPTWNIPRSITTKEYLPMMQRNPNAVGHLNVVDNRGRVVPRSAINFASYSARTFPYSMKQPPSSSNALGLVKFMFPNVYNIYLHDTPSKSLFNREVRAFSHGCIRLSDPFDFAYALLAAQTDDPVGLFQSYLKSGRETNVSLEVPVPVHLVYYTAYPSASGRMEYRRDVYGRDAAIFRALTDAGVVLGAHQG</sequence>
<dbReference type="Pfam" id="PF20142">
    <property type="entry name" value="Scaffold"/>
    <property type="match status" value="1"/>
</dbReference>
<reference evidence="9 10" key="1">
    <citation type="submission" date="2019-05" db="EMBL/GenBank/DDBJ databases">
        <title>Pseudorhodobacter turbinis sp. nov., isolated from the gut of the Korean turban shell.</title>
        <authorList>
            <person name="Jeong Y.-S."/>
            <person name="Kang W.-R."/>
            <person name="Bae J.-W."/>
        </authorList>
    </citation>
    <scope>NUCLEOTIDE SEQUENCE [LARGE SCALE GENOMIC DNA]</scope>
    <source>
        <strain evidence="9 10">S12M18</strain>
        <plasmid evidence="9 10">unnamed1</plasmid>
    </source>
</reference>
<evidence type="ECO:0000256" key="2">
    <source>
        <dbReference type="ARBA" id="ARBA00005992"/>
    </source>
</evidence>
<proteinExistence type="inferred from homology"/>
<evidence type="ECO:0000313" key="10">
    <source>
        <dbReference type="Proteomes" id="UP000298631"/>
    </source>
</evidence>
<name>A0A4P8ELN8_9RHOB</name>
<keyword evidence="5 7" id="KW-0573">Peptidoglycan synthesis</keyword>
<evidence type="ECO:0000256" key="6">
    <source>
        <dbReference type="ARBA" id="ARBA00023316"/>
    </source>
</evidence>
<dbReference type="PANTHER" id="PTHR41533">
    <property type="entry name" value="L,D-TRANSPEPTIDASE HI_1667-RELATED"/>
    <property type="match status" value="1"/>
</dbReference>
<dbReference type="GO" id="GO:0016740">
    <property type="term" value="F:transferase activity"/>
    <property type="evidence" value="ECO:0007669"/>
    <property type="project" value="UniProtKB-KW"/>
</dbReference>
<keyword evidence="4 7" id="KW-0133">Cell shape</keyword>
<feature type="active site" description="Nucleophile" evidence="7">
    <location>
        <position position="432"/>
    </location>
</feature>
<dbReference type="InterPro" id="IPR002477">
    <property type="entry name" value="Peptidoglycan-bd-like"/>
</dbReference>
<dbReference type="GO" id="GO:0071555">
    <property type="term" value="P:cell wall organization"/>
    <property type="evidence" value="ECO:0007669"/>
    <property type="project" value="UniProtKB-UniRule"/>
</dbReference>
<evidence type="ECO:0000256" key="5">
    <source>
        <dbReference type="ARBA" id="ARBA00022984"/>
    </source>
</evidence>
<dbReference type="AlphaFoldDB" id="A0A4P8ELN8"/>
<dbReference type="CDD" id="cd16913">
    <property type="entry name" value="YkuD_like"/>
    <property type="match status" value="1"/>
</dbReference>
<dbReference type="Pfam" id="PF01471">
    <property type="entry name" value="PG_binding_1"/>
    <property type="match status" value="1"/>
</dbReference>
<dbReference type="InterPro" id="IPR005490">
    <property type="entry name" value="LD_TPept_cat_dom"/>
</dbReference>
<feature type="domain" description="L,D-TPase catalytic" evidence="8">
    <location>
        <begin position="281"/>
        <end position="457"/>
    </location>
</feature>
<keyword evidence="9" id="KW-0614">Plasmid</keyword>
<comment type="similarity">
    <text evidence="2">Belongs to the YkuD family.</text>
</comment>
<dbReference type="InterPro" id="IPR036365">
    <property type="entry name" value="PGBD-like_sf"/>
</dbReference>
<organism evidence="9 10">
    <name type="scientific">Pseudorhodobacter turbinis</name>
    <dbReference type="NCBI Taxonomy" id="2500533"/>
    <lineage>
        <taxon>Bacteria</taxon>
        <taxon>Pseudomonadati</taxon>
        <taxon>Pseudomonadota</taxon>
        <taxon>Alphaproteobacteria</taxon>
        <taxon>Rhodobacterales</taxon>
        <taxon>Paracoccaceae</taxon>
        <taxon>Pseudorhodobacter</taxon>
    </lineage>
</organism>
<dbReference type="InterPro" id="IPR045380">
    <property type="entry name" value="LD_TPept_scaffold_dom"/>
</dbReference>
<evidence type="ECO:0000259" key="8">
    <source>
        <dbReference type="PROSITE" id="PS52029"/>
    </source>
</evidence>
<evidence type="ECO:0000256" key="1">
    <source>
        <dbReference type="ARBA" id="ARBA00004752"/>
    </source>
</evidence>
<feature type="active site" description="Proton donor/acceptor" evidence="7">
    <location>
        <position position="413"/>
    </location>
</feature>
<evidence type="ECO:0000313" key="9">
    <source>
        <dbReference type="EMBL" id="QCO57996.1"/>
    </source>
</evidence>
<dbReference type="Proteomes" id="UP000298631">
    <property type="component" value="Plasmid unnamed1"/>
</dbReference>
<keyword evidence="3" id="KW-0808">Transferase</keyword>
<dbReference type="SUPFAM" id="SSF141523">
    <property type="entry name" value="L,D-transpeptidase catalytic domain-like"/>
    <property type="match status" value="1"/>
</dbReference>
<evidence type="ECO:0000256" key="4">
    <source>
        <dbReference type="ARBA" id="ARBA00022960"/>
    </source>
</evidence>
<dbReference type="KEGG" id="pseb:EOK75_14975"/>
<dbReference type="OrthoDB" id="9778545at2"/>
<protein>
    <submittedName>
        <fullName evidence="9">Murein L,D-transpeptidase</fullName>
    </submittedName>
</protein>
<dbReference type="Gene3D" id="1.10.101.10">
    <property type="entry name" value="PGBD-like superfamily/PGBD"/>
    <property type="match status" value="1"/>
</dbReference>
<dbReference type="PANTHER" id="PTHR41533:SF2">
    <property type="entry name" value="BLR7131 PROTEIN"/>
    <property type="match status" value="1"/>
</dbReference>
<dbReference type="Pfam" id="PF03734">
    <property type="entry name" value="YkuD"/>
    <property type="match status" value="1"/>
</dbReference>
<dbReference type="Gene3D" id="2.40.440.10">
    <property type="entry name" value="L,D-transpeptidase catalytic domain-like"/>
    <property type="match status" value="1"/>
</dbReference>
<dbReference type="InterPro" id="IPR036366">
    <property type="entry name" value="PGBDSf"/>
</dbReference>
<dbReference type="EMBL" id="CP039965">
    <property type="protein sequence ID" value="QCO57996.1"/>
    <property type="molecule type" value="Genomic_DNA"/>
</dbReference>
<dbReference type="SUPFAM" id="SSF47090">
    <property type="entry name" value="PGBD-like"/>
    <property type="match status" value="1"/>
</dbReference>
<comment type="pathway">
    <text evidence="1 7">Cell wall biogenesis; peptidoglycan biosynthesis.</text>
</comment>
<evidence type="ECO:0000256" key="7">
    <source>
        <dbReference type="PROSITE-ProRule" id="PRU01373"/>
    </source>
</evidence>
<dbReference type="UniPathway" id="UPA00219"/>
<dbReference type="InterPro" id="IPR038063">
    <property type="entry name" value="Transpep_catalytic_dom"/>
</dbReference>
<evidence type="ECO:0000256" key="3">
    <source>
        <dbReference type="ARBA" id="ARBA00022679"/>
    </source>
</evidence>
<dbReference type="GO" id="GO:0008360">
    <property type="term" value="P:regulation of cell shape"/>
    <property type="evidence" value="ECO:0007669"/>
    <property type="project" value="UniProtKB-UniRule"/>
</dbReference>
<dbReference type="PROSITE" id="PS52029">
    <property type="entry name" value="LD_TPASE"/>
    <property type="match status" value="1"/>
</dbReference>
<keyword evidence="6 7" id="KW-0961">Cell wall biogenesis/degradation</keyword>
<gene>
    <name evidence="9" type="ORF">EOK75_14975</name>
</gene>
<keyword evidence="10" id="KW-1185">Reference proteome</keyword>
<dbReference type="GO" id="GO:0004180">
    <property type="term" value="F:carboxypeptidase activity"/>
    <property type="evidence" value="ECO:0007669"/>
    <property type="project" value="UniProtKB-ARBA"/>
</dbReference>
<dbReference type="GO" id="GO:0009252">
    <property type="term" value="P:peptidoglycan biosynthetic process"/>
    <property type="evidence" value="ECO:0007669"/>
    <property type="project" value="UniProtKB-UniPathway"/>
</dbReference>